<proteinExistence type="predicted"/>
<sequence length="539" mass="60565">MPTPFVPVCSGDNAAPGLLPAEPSQENVVGPEKGATVENALLQAVETTPESAAVQSDFESATELVVEFVPEQAVDPTQAPANEPELGFEQVKEPLDLINRARAVGVEHVTQGFMRLQMNVKTDIDVLHGRCQGKNTGSERSLETHPLDRLQVPQSKKREQTVLFKNLSSNSYHTPLVTARQTITVEVTRRFNKKLNAIQTSFKIRPGFLTRKSRVAEFKFDHARTTLQQLYSDLLSRVLNLKLKELLKDITKYYVLGVVVAHLYVIEFQKRRLRHAHLLVFLDREVIDEVVSAEFQIEGYNQSFMAIVSLHESPIRPRYNSLPRVDKIADLQNSIQQMELTLFRHGQQATVVAVYSPTSTAPSSPNTPRHQTDSRLPITKTSIEASPQPISYSSPFARQSLYSPIRPRYSSSLRVDKIADLQNSIQQMEVTLFRHGQQTPRRTTHPHPHPTISNIHSSGVQRSELRCAASEERCSKEELVGRNLAGARGKPIVIDDKIAEIKEIVFVHFPTASSARAAVLRQCHKTIDTYLRRLNSCEK</sequence>
<evidence type="ECO:0000259" key="2">
    <source>
        <dbReference type="Pfam" id="PF14214"/>
    </source>
</evidence>
<reference evidence="3 4" key="1">
    <citation type="journal article" date="2007" name="Science">
        <title>Sea anemone genome reveals ancestral eumetazoan gene repertoire and genomic organization.</title>
        <authorList>
            <person name="Putnam N.H."/>
            <person name="Srivastava M."/>
            <person name="Hellsten U."/>
            <person name="Dirks B."/>
            <person name="Chapman J."/>
            <person name="Salamov A."/>
            <person name="Terry A."/>
            <person name="Shapiro H."/>
            <person name="Lindquist E."/>
            <person name="Kapitonov V.V."/>
            <person name="Jurka J."/>
            <person name="Genikhovich G."/>
            <person name="Grigoriev I.V."/>
            <person name="Lucas S.M."/>
            <person name="Steele R.E."/>
            <person name="Finnerty J.R."/>
            <person name="Technau U."/>
            <person name="Martindale M.Q."/>
            <person name="Rokhsar D.S."/>
        </authorList>
    </citation>
    <scope>NUCLEOTIDE SEQUENCE [LARGE SCALE GENOMIC DNA]</scope>
    <source>
        <strain evidence="4">CH2 X CH6</strain>
    </source>
</reference>
<dbReference type="eggNOG" id="KOG0987">
    <property type="taxonomic scope" value="Eukaryota"/>
</dbReference>
<dbReference type="EMBL" id="DS469603">
    <property type="protein sequence ID" value="EDO39647.1"/>
    <property type="molecule type" value="Genomic_DNA"/>
</dbReference>
<dbReference type="AlphaFoldDB" id="A7S9C4"/>
<feature type="domain" description="Helitron helicase-like" evidence="2">
    <location>
        <begin position="232"/>
        <end position="280"/>
    </location>
</feature>
<keyword evidence="4" id="KW-1185">Reference proteome</keyword>
<protein>
    <recommendedName>
        <fullName evidence="2">Helitron helicase-like domain-containing protein</fullName>
    </recommendedName>
</protein>
<dbReference type="Proteomes" id="UP000001593">
    <property type="component" value="Unassembled WGS sequence"/>
</dbReference>
<organism evidence="3 4">
    <name type="scientific">Nematostella vectensis</name>
    <name type="common">Starlet sea anemone</name>
    <dbReference type="NCBI Taxonomy" id="45351"/>
    <lineage>
        <taxon>Eukaryota</taxon>
        <taxon>Metazoa</taxon>
        <taxon>Cnidaria</taxon>
        <taxon>Anthozoa</taxon>
        <taxon>Hexacorallia</taxon>
        <taxon>Actiniaria</taxon>
        <taxon>Edwardsiidae</taxon>
        <taxon>Nematostella</taxon>
    </lineage>
</organism>
<accession>A7S9C4</accession>
<dbReference type="STRING" id="45351.A7S9C4"/>
<dbReference type="InParanoid" id="A7S9C4"/>
<evidence type="ECO:0000313" key="3">
    <source>
        <dbReference type="EMBL" id="EDO39647.1"/>
    </source>
</evidence>
<dbReference type="InterPro" id="IPR025476">
    <property type="entry name" value="Helitron_helicase-like"/>
</dbReference>
<evidence type="ECO:0000313" key="4">
    <source>
        <dbReference type="Proteomes" id="UP000001593"/>
    </source>
</evidence>
<feature type="region of interest" description="Disordered" evidence="1">
    <location>
        <begin position="439"/>
        <end position="458"/>
    </location>
</feature>
<evidence type="ECO:0000256" key="1">
    <source>
        <dbReference type="SAM" id="MobiDB-lite"/>
    </source>
</evidence>
<name>A7S9C4_NEMVE</name>
<dbReference type="Pfam" id="PF14214">
    <property type="entry name" value="Helitron_like_N"/>
    <property type="match status" value="1"/>
</dbReference>
<dbReference type="HOGENOM" id="CLU_505605_0_0_1"/>
<gene>
    <name evidence="3" type="ORF">NEMVEDRAFT_v1g208781</name>
</gene>